<dbReference type="NCBIfam" id="NF040603">
    <property type="entry name" value="choice_anch_P"/>
    <property type="match status" value="2"/>
</dbReference>
<evidence type="ECO:0000256" key="1">
    <source>
        <dbReference type="SAM" id="MobiDB-lite"/>
    </source>
</evidence>
<accession>A0A2W5KLC4</accession>
<gene>
    <name evidence="2" type="ORF">DI565_03840</name>
</gene>
<evidence type="ECO:0000313" key="2">
    <source>
        <dbReference type="EMBL" id="PZQ17871.1"/>
    </source>
</evidence>
<organism evidence="2 3">
    <name type="scientific">Ancylobacter novellus</name>
    <name type="common">Thiobacillus novellus</name>
    <dbReference type="NCBI Taxonomy" id="921"/>
    <lineage>
        <taxon>Bacteria</taxon>
        <taxon>Pseudomonadati</taxon>
        <taxon>Pseudomonadota</taxon>
        <taxon>Alphaproteobacteria</taxon>
        <taxon>Hyphomicrobiales</taxon>
        <taxon>Xanthobacteraceae</taxon>
        <taxon>Ancylobacter</taxon>
    </lineage>
</organism>
<feature type="region of interest" description="Disordered" evidence="1">
    <location>
        <begin position="1"/>
        <end position="22"/>
    </location>
</feature>
<dbReference type="Proteomes" id="UP000249577">
    <property type="component" value="Unassembled WGS sequence"/>
</dbReference>
<reference evidence="2 3" key="1">
    <citation type="submission" date="2017-08" db="EMBL/GenBank/DDBJ databases">
        <title>Infants hospitalized years apart are colonized by the same room-sourced microbial strains.</title>
        <authorList>
            <person name="Brooks B."/>
            <person name="Olm M.R."/>
            <person name="Firek B.A."/>
            <person name="Baker R."/>
            <person name="Thomas B.C."/>
            <person name="Morowitz M.J."/>
            <person name="Banfield J.F."/>
        </authorList>
    </citation>
    <scope>NUCLEOTIDE SEQUENCE [LARGE SCALE GENOMIC DNA]</scope>
    <source>
        <strain evidence="2">S2_005_003_R2_43</strain>
    </source>
</reference>
<protein>
    <submittedName>
        <fullName evidence="2">Uncharacterized protein</fullName>
    </submittedName>
</protein>
<evidence type="ECO:0000313" key="3">
    <source>
        <dbReference type="Proteomes" id="UP000249577"/>
    </source>
</evidence>
<comment type="caution">
    <text evidence="2">The sequence shown here is derived from an EMBL/GenBank/DDBJ whole genome shotgun (WGS) entry which is preliminary data.</text>
</comment>
<feature type="compositionally biased region" description="Low complexity" evidence="1">
    <location>
        <begin position="1"/>
        <end position="12"/>
    </location>
</feature>
<dbReference type="EMBL" id="QFPN01000002">
    <property type="protein sequence ID" value="PZQ17871.1"/>
    <property type="molecule type" value="Genomic_DNA"/>
</dbReference>
<name>A0A2W5KLC4_ANCNO</name>
<dbReference type="AlphaFoldDB" id="A0A2W5KLC4"/>
<sequence>MAPIAAAEAAAPKGQHDGSAYGTKGNVQVGPLAGQIGTTGFISMPCLGTNGETRSSDIVGASIGANGAVLQAGVVVSTVQTIETDKKTTDEVRSRVAGLNVFGGLISADSVVAVSRTIATRSSLRSEAVGTTFVNLKIAGQSIPVDVAPNFSVALPGVGVVTLNRQQSSGDGASTSALAVDAMVIAVTTANTFGLPVGAELVIGHADSGFQRGLPDITYSGDAYVALVSADVGNVVSAGSGAIALQPLACSGTNGDTKTEKLAAVQLPGLGGTGEAISKAYGYDRVARTTAKVGRISLLGGVVVVKELKSVALTKLRGGRVIRSTEGSTVVGLRVLGLPVLGPITPNMVINLPGIGTLAVNEQIVPGPDSDADTVVNALRITITKKNLLGLPIGANIIVGHAAAGVQRTKSGV</sequence>
<proteinExistence type="predicted"/>